<dbReference type="InterPro" id="IPR020568">
    <property type="entry name" value="Ribosomal_Su5_D2-typ_SF"/>
</dbReference>
<evidence type="ECO:0000313" key="19">
    <source>
        <dbReference type="Proteomes" id="UP000887575"/>
    </source>
</evidence>
<keyword evidence="9 16" id="KW-0756">Sterol biosynthesis</keyword>
<proteinExistence type="inferred from homology"/>
<accession>A0AAF3EF75</accession>
<dbReference type="GO" id="GO:0005829">
    <property type="term" value="C:cytosol"/>
    <property type="evidence" value="ECO:0007669"/>
    <property type="project" value="InterPro"/>
</dbReference>
<reference evidence="20" key="1">
    <citation type="submission" date="2024-02" db="UniProtKB">
        <authorList>
            <consortium name="WormBaseParasite"/>
        </authorList>
    </citation>
    <scope>IDENTIFICATION</scope>
</reference>
<feature type="domain" description="Mvd1 C-terminal" evidence="17">
    <location>
        <begin position="215"/>
        <end position="391"/>
    </location>
</feature>
<evidence type="ECO:0000259" key="18">
    <source>
        <dbReference type="Pfam" id="PF22700"/>
    </source>
</evidence>
<dbReference type="Pfam" id="PF18376">
    <property type="entry name" value="MDD_C"/>
    <property type="match status" value="1"/>
</dbReference>
<evidence type="ECO:0000256" key="9">
    <source>
        <dbReference type="ARBA" id="ARBA00023011"/>
    </source>
</evidence>
<keyword evidence="5 16" id="KW-0444">Lipid biosynthesis</keyword>
<dbReference type="SUPFAM" id="SSF54211">
    <property type="entry name" value="Ribosomal protein S5 domain 2-like"/>
    <property type="match status" value="1"/>
</dbReference>
<dbReference type="InterPro" id="IPR041431">
    <property type="entry name" value="Mvd1_C"/>
</dbReference>
<dbReference type="InterPro" id="IPR005935">
    <property type="entry name" value="Mev_decarb"/>
</dbReference>
<evidence type="ECO:0000256" key="12">
    <source>
        <dbReference type="ARBA" id="ARBA00023221"/>
    </source>
</evidence>
<evidence type="ECO:0000256" key="8">
    <source>
        <dbReference type="ARBA" id="ARBA00022955"/>
    </source>
</evidence>
<name>A0AAF3EF75_9BILA</name>
<keyword evidence="8 16" id="KW-0752">Steroid biosynthesis</keyword>
<dbReference type="GO" id="GO:0006695">
    <property type="term" value="P:cholesterol biosynthetic process"/>
    <property type="evidence" value="ECO:0007669"/>
    <property type="project" value="UniProtKB-KW"/>
</dbReference>
<dbReference type="Gene3D" id="3.30.230.10">
    <property type="match status" value="1"/>
</dbReference>
<dbReference type="GO" id="GO:0019287">
    <property type="term" value="P:isopentenyl diphosphate biosynthetic process, mevalonate pathway"/>
    <property type="evidence" value="ECO:0007669"/>
    <property type="project" value="UniProtKB-UniRule"/>
</dbReference>
<evidence type="ECO:0000256" key="15">
    <source>
        <dbReference type="PIRNR" id="PIRNR015950"/>
    </source>
</evidence>
<keyword evidence="16" id="KW-0152">Cholesterol biosynthesis</keyword>
<evidence type="ECO:0000256" key="1">
    <source>
        <dbReference type="ARBA" id="ARBA00003812"/>
    </source>
</evidence>
<evidence type="ECO:0000259" key="17">
    <source>
        <dbReference type="Pfam" id="PF18376"/>
    </source>
</evidence>
<keyword evidence="6 15" id="KW-0547">Nucleotide-binding</keyword>
<evidence type="ECO:0000256" key="11">
    <source>
        <dbReference type="ARBA" id="ARBA00023166"/>
    </source>
</evidence>
<organism evidence="19 20">
    <name type="scientific">Mesorhabditis belari</name>
    <dbReference type="NCBI Taxonomy" id="2138241"/>
    <lineage>
        <taxon>Eukaryota</taxon>
        <taxon>Metazoa</taxon>
        <taxon>Ecdysozoa</taxon>
        <taxon>Nematoda</taxon>
        <taxon>Chromadorea</taxon>
        <taxon>Rhabditida</taxon>
        <taxon>Rhabditina</taxon>
        <taxon>Rhabditomorpha</taxon>
        <taxon>Rhabditoidea</taxon>
        <taxon>Rhabditidae</taxon>
        <taxon>Mesorhabditinae</taxon>
        <taxon>Mesorhabditis</taxon>
    </lineage>
</organism>
<keyword evidence="19" id="KW-1185">Reference proteome</keyword>
<comment type="function">
    <text evidence="1 16">Catalyzes the ATP dependent decarboxylation of (R)-5-diphosphomevalonate to form isopentenyl diphosphate (IPP). Functions in the mevalonate (MVA) pathway leading to isopentenyl diphosphate (IPP), a key precursor for the biosynthesis of isoprenoids and sterol synthesis.</text>
</comment>
<protein>
    <recommendedName>
        <fullName evidence="4 15">Diphosphomevalonate decarboxylase</fullName>
        <ecNumber evidence="3 15">4.1.1.33</ecNumber>
    </recommendedName>
</protein>
<dbReference type="Gene3D" id="3.30.70.890">
    <property type="entry name" value="GHMP kinase, C-terminal domain"/>
    <property type="match status" value="1"/>
</dbReference>
<feature type="domain" description="Diphosphomevalonate decarboxylase-like N-terminal" evidence="18">
    <location>
        <begin position="37"/>
        <end position="201"/>
    </location>
</feature>
<dbReference type="PANTHER" id="PTHR10977:SF3">
    <property type="entry name" value="DIPHOSPHOMEVALONATE DECARBOXYLASE"/>
    <property type="match status" value="1"/>
</dbReference>
<dbReference type="EC" id="4.1.1.33" evidence="3 15"/>
<dbReference type="InterPro" id="IPR036554">
    <property type="entry name" value="GHMP_kinase_C_sf"/>
</dbReference>
<dbReference type="PIRSF" id="PIRSF015950">
    <property type="entry name" value="Mev_P_decrbx"/>
    <property type="match status" value="1"/>
</dbReference>
<keyword evidence="11 16" id="KW-1207">Sterol metabolism</keyword>
<comment type="similarity">
    <text evidence="2 15 16">Belongs to the diphosphomevalonate decarboxylase family.</text>
</comment>
<dbReference type="PANTHER" id="PTHR10977">
    <property type="entry name" value="DIPHOSPHOMEVALONATE DECARBOXYLASE"/>
    <property type="match status" value="1"/>
</dbReference>
<keyword evidence="13 15" id="KW-0456">Lyase</keyword>
<dbReference type="WBParaSite" id="MBELARI_LOCUS12624.2">
    <property type="protein sequence ID" value="MBELARI_LOCUS12624.2"/>
    <property type="gene ID" value="MBELARI_LOCUS12624"/>
</dbReference>
<sequence>MNSPGCQQANCSETLKEGMGLTPEGRRESRVCTVRVPINIALVKYWGKRDQTQNIPLNDSLSLTINSLHARTTLRVNYEIGTDSVKINGKSQTVTGSRYQRVFEEVRRWERKRKAGEVAEHPVSIQFEITSETNFPVSAGLASSAAGFAAIAECLQKIFGFTDSQKSQLARLGSGSAIRSIFGGLVRWRRGTQPNYEDSIAEQSFPSTHWPSLRALILVVDEGRKEYSSTDGMQRTVETSTLLERRIECCDVNIDKICAAFSNRDFSAMADMIMRDSNNFHAVCMDTSPPLMYLNDVSRTIIRLVHVYNEKNGSTVIAYTFDAGPNATLYLEEDTVQDFLDFATKQLRFAESAQTEVEEILGHKLDESVNNGALAQILQVIYSQVGGGPQLLSLH</sequence>
<dbReference type="NCBIfam" id="TIGR01240">
    <property type="entry name" value="mevDPdecarb"/>
    <property type="match status" value="1"/>
</dbReference>
<evidence type="ECO:0000313" key="20">
    <source>
        <dbReference type="WBParaSite" id="MBELARI_LOCUS12624.2"/>
    </source>
</evidence>
<keyword evidence="10 15" id="KW-0443">Lipid metabolism</keyword>
<dbReference type="InterPro" id="IPR029765">
    <property type="entry name" value="Mev_diP_decarb"/>
</dbReference>
<evidence type="ECO:0000256" key="2">
    <source>
        <dbReference type="ARBA" id="ARBA00008831"/>
    </source>
</evidence>
<keyword evidence="7 15" id="KW-0067">ATP-binding</keyword>
<evidence type="ECO:0000256" key="3">
    <source>
        <dbReference type="ARBA" id="ARBA00012296"/>
    </source>
</evidence>
<keyword evidence="16" id="KW-0153">Cholesterol metabolism</keyword>
<comment type="pathway">
    <text evidence="16">Steroid biosynthesis; cholesterol biosynthesis.</text>
</comment>
<dbReference type="SUPFAM" id="SSF55060">
    <property type="entry name" value="GHMP Kinase, C-terminal domain"/>
    <property type="match status" value="1"/>
</dbReference>
<dbReference type="GO" id="GO:0004163">
    <property type="term" value="F:diphosphomevalonate decarboxylase activity"/>
    <property type="evidence" value="ECO:0007669"/>
    <property type="project" value="UniProtKB-UniRule"/>
</dbReference>
<dbReference type="FunFam" id="3.30.230.10:FF:000072">
    <property type="entry name" value="Diphosphomevalonate decarboxylase"/>
    <property type="match status" value="1"/>
</dbReference>
<dbReference type="AlphaFoldDB" id="A0AAF3EF75"/>
<evidence type="ECO:0000256" key="4">
    <source>
        <dbReference type="ARBA" id="ARBA00019335"/>
    </source>
</evidence>
<evidence type="ECO:0000256" key="6">
    <source>
        <dbReference type="ARBA" id="ARBA00022741"/>
    </source>
</evidence>
<comment type="catalytic activity">
    <reaction evidence="14 15 16">
        <text>(R)-5-diphosphomevalonate + ATP = isopentenyl diphosphate + ADP + phosphate + CO2</text>
        <dbReference type="Rhea" id="RHEA:23732"/>
        <dbReference type="ChEBI" id="CHEBI:16526"/>
        <dbReference type="ChEBI" id="CHEBI:30616"/>
        <dbReference type="ChEBI" id="CHEBI:43474"/>
        <dbReference type="ChEBI" id="CHEBI:57557"/>
        <dbReference type="ChEBI" id="CHEBI:128769"/>
        <dbReference type="ChEBI" id="CHEBI:456216"/>
        <dbReference type="EC" id="4.1.1.33"/>
    </reaction>
</comment>
<evidence type="ECO:0000256" key="16">
    <source>
        <dbReference type="RuleBase" id="RU363086"/>
    </source>
</evidence>
<dbReference type="Proteomes" id="UP000887575">
    <property type="component" value="Unassembled WGS sequence"/>
</dbReference>
<keyword evidence="12 16" id="KW-0753">Steroid metabolism</keyword>
<evidence type="ECO:0000256" key="10">
    <source>
        <dbReference type="ARBA" id="ARBA00023098"/>
    </source>
</evidence>
<evidence type="ECO:0000256" key="5">
    <source>
        <dbReference type="ARBA" id="ARBA00022516"/>
    </source>
</evidence>
<dbReference type="InterPro" id="IPR014721">
    <property type="entry name" value="Ribsml_uS5_D2-typ_fold_subgr"/>
</dbReference>
<dbReference type="GO" id="GO:0005524">
    <property type="term" value="F:ATP binding"/>
    <property type="evidence" value="ECO:0007669"/>
    <property type="project" value="UniProtKB-UniRule"/>
</dbReference>
<evidence type="ECO:0000256" key="13">
    <source>
        <dbReference type="ARBA" id="ARBA00023239"/>
    </source>
</evidence>
<dbReference type="InterPro" id="IPR053859">
    <property type="entry name" value="MVD-like_N"/>
</dbReference>
<evidence type="ECO:0000256" key="7">
    <source>
        <dbReference type="ARBA" id="ARBA00022840"/>
    </source>
</evidence>
<evidence type="ECO:0000256" key="14">
    <source>
        <dbReference type="ARBA" id="ARBA00048154"/>
    </source>
</evidence>
<dbReference type="Pfam" id="PF22700">
    <property type="entry name" value="MVD-like_N"/>
    <property type="match status" value="1"/>
</dbReference>